<accession>A0A1V4SST6</accession>
<evidence type="ECO:0000313" key="9">
    <source>
        <dbReference type="Proteomes" id="UP000191448"/>
    </source>
</evidence>
<feature type="domain" description="EamA" evidence="7">
    <location>
        <begin position="155"/>
        <end position="282"/>
    </location>
</feature>
<feature type="transmembrane region" description="Helical" evidence="6">
    <location>
        <begin position="74"/>
        <end position="96"/>
    </location>
</feature>
<gene>
    <name evidence="8" type="ORF">CLTHE_24310</name>
</gene>
<dbReference type="Pfam" id="PF00892">
    <property type="entry name" value="EamA"/>
    <property type="match status" value="2"/>
</dbReference>
<feature type="transmembrane region" description="Helical" evidence="6">
    <location>
        <begin position="102"/>
        <end position="119"/>
    </location>
</feature>
<dbReference type="EMBL" id="LTAY01000063">
    <property type="protein sequence ID" value="OPX46904.1"/>
    <property type="molecule type" value="Genomic_DNA"/>
</dbReference>
<keyword evidence="4 6" id="KW-1133">Transmembrane helix</keyword>
<organism evidence="8 9">
    <name type="scientific">Clostridium thermobutyricum DSM 4928</name>
    <dbReference type="NCBI Taxonomy" id="1121339"/>
    <lineage>
        <taxon>Bacteria</taxon>
        <taxon>Bacillati</taxon>
        <taxon>Bacillota</taxon>
        <taxon>Clostridia</taxon>
        <taxon>Eubacteriales</taxon>
        <taxon>Clostridiaceae</taxon>
        <taxon>Clostridium</taxon>
    </lineage>
</organism>
<keyword evidence="5 6" id="KW-0472">Membrane</keyword>
<evidence type="ECO:0000256" key="6">
    <source>
        <dbReference type="SAM" id="Phobius"/>
    </source>
</evidence>
<evidence type="ECO:0000256" key="2">
    <source>
        <dbReference type="ARBA" id="ARBA00007362"/>
    </source>
</evidence>
<feature type="transmembrane region" description="Helical" evidence="6">
    <location>
        <begin position="265"/>
        <end position="284"/>
    </location>
</feature>
<evidence type="ECO:0000313" key="8">
    <source>
        <dbReference type="EMBL" id="OPX46904.1"/>
    </source>
</evidence>
<feature type="transmembrane region" description="Helical" evidence="6">
    <location>
        <begin position="7"/>
        <end position="25"/>
    </location>
</feature>
<evidence type="ECO:0000256" key="3">
    <source>
        <dbReference type="ARBA" id="ARBA00022692"/>
    </source>
</evidence>
<dbReference type="RefSeq" id="WP_080023695.1">
    <property type="nucleotide sequence ID" value="NZ_LTAY01000063.1"/>
</dbReference>
<sequence length="290" mass="32684">MNNKTKGIILMILFALSLSIMSTFLKLAGHMPVAEKTVYRNSIAALFAFIYIVKKHGFKDKSMFWGNRKNILGLGLRTIFGIIGICLNLYALQYLLLPNATIIQDLSIFFVVIFSYIFLGEKIKLWQVILIVIGFIGAVFVVDPDSTKFVLLPSIAAILGAMMNGGDSATMRYLGDKCDPVTLVFFYNFLSSIILLPFMIIFYKPLAMHTIIYLILAGLMYIIVEFTLILAYKYAPARDIALFRYSDIIFSAILGFLVFNKIPSLMEIVGYIIIIVAAILLILYRPKKYA</sequence>
<dbReference type="GO" id="GO:0016020">
    <property type="term" value="C:membrane"/>
    <property type="evidence" value="ECO:0007669"/>
    <property type="project" value="UniProtKB-SubCell"/>
</dbReference>
<evidence type="ECO:0000259" key="7">
    <source>
        <dbReference type="Pfam" id="PF00892"/>
    </source>
</evidence>
<keyword evidence="3 6" id="KW-0812">Transmembrane</keyword>
<dbReference type="PANTHER" id="PTHR22911">
    <property type="entry name" value="ACYL-MALONYL CONDENSING ENZYME-RELATED"/>
    <property type="match status" value="1"/>
</dbReference>
<dbReference type="AlphaFoldDB" id="A0A1V4SST6"/>
<feature type="transmembrane region" description="Helical" evidence="6">
    <location>
        <begin position="126"/>
        <end position="143"/>
    </location>
</feature>
<reference evidence="8 9" key="1">
    <citation type="submission" date="2016-02" db="EMBL/GenBank/DDBJ databases">
        <title>Genome sequence of Clostridium thermobutyricum DSM 4928.</title>
        <authorList>
            <person name="Poehlein A."/>
            <person name="Daniel R."/>
        </authorList>
    </citation>
    <scope>NUCLEOTIDE SEQUENCE [LARGE SCALE GENOMIC DNA]</scope>
    <source>
        <strain evidence="8 9">DSM 4928</strain>
    </source>
</reference>
<name>A0A1V4SST6_9CLOT</name>
<protein>
    <submittedName>
        <fullName evidence="8">EamA-like transporter family protein</fullName>
    </submittedName>
</protein>
<feature type="transmembrane region" description="Helical" evidence="6">
    <location>
        <begin position="181"/>
        <end position="204"/>
    </location>
</feature>
<dbReference type="SUPFAM" id="SSF103481">
    <property type="entry name" value="Multidrug resistance efflux transporter EmrE"/>
    <property type="match status" value="2"/>
</dbReference>
<dbReference type="InterPro" id="IPR000620">
    <property type="entry name" value="EamA_dom"/>
</dbReference>
<dbReference type="Proteomes" id="UP000191448">
    <property type="component" value="Unassembled WGS sequence"/>
</dbReference>
<comment type="caution">
    <text evidence="8">The sequence shown here is derived from an EMBL/GenBank/DDBJ whole genome shotgun (WGS) entry which is preliminary data.</text>
</comment>
<dbReference type="InterPro" id="IPR037185">
    <property type="entry name" value="EmrE-like"/>
</dbReference>
<proteinExistence type="inferred from homology"/>
<feature type="transmembrane region" description="Helical" evidence="6">
    <location>
        <begin position="37"/>
        <end position="53"/>
    </location>
</feature>
<feature type="domain" description="EamA" evidence="7">
    <location>
        <begin position="6"/>
        <end position="142"/>
    </location>
</feature>
<dbReference type="OrthoDB" id="1936768at2"/>
<comment type="subcellular location">
    <subcellularLocation>
        <location evidence="1">Membrane</location>
        <topology evidence="1">Multi-pass membrane protein</topology>
    </subcellularLocation>
</comment>
<comment type="similarity">
    <text evidence="2">Belongs to the EamA transporter family.</text>
</comment>
<evidence type="ECO:0000256" key="1">
    <source>
        <dbReference type="ARBA" id="ARBA00004141"/>
    </source>
</evidence>
<evidence type="ECO:0000256" key="4">
    <source>
        <dbReference type="ARBA" id="ARBA00022989"/>
    </source>
</evidence>
<evidence type="ECO:0000256" key="5">
    <source>
        <dbReference type="ARBA" id="ARBA00023136"/>
    </source>
</evidence>
<dbReference type="PANTHER" id="PTHR22911:SF6">
    <property type="entry name" value="SOLUTE CARRIER FAMILY 35 MEMBER G1"/>
    <property type="match status" value="1"/>
</dbReference>
<feature type="transmembrane region" description="Helical" evidence="6">
    <location>
        <begin position="210"/>
        <end position="230"/>
    </location>
</feature>